<keyword evidence="1" id="KW-0479">Metal-binding</keyword>
<evidence type="ECO:0000313" key="3">
    <source>
        <dbReference type="EMBL" id="KAK7930418.1"/>
    </source>
</evidence>
<dbReference type="InterPro" id="IPR007527">
    <property type="entry name" value="Znf_SWIM"/>
</dbReference>
<protein>
    <recommendedName>
        <fullName evidence="2">SWIM-type domain-containing protein</fullName>
    </recommendedName>
</protein>
<dbReference type="Gene3D" id="3.90.320.10">
    <property type="match status" value="1"/>
</dbReference>
<dbReference type="Proteomes" id="UP001460270">
    <property type="component" value="Unassembled WGS sequence"/>
</dbReference>
<dbReference type="AlphaFoldDB" id="A0AAW0PS89"/>
<dbReference type="PROSITE" id="PS50966">
    <property type="entry name" value="ZF_SWIM"/>
    <property type="match status" value="1"/>
</dbReference>
<keyword evidence="1" id="KW-0862">Zinc</keyword>
<proteinExistence type="predicted"/>
<dbReference type="GO" id="GO:0008270">
    <property type="term" value="F:zinc ion binding"/>
    <property type="evidence" value="ECO:0007669"/>
    <property type="project" value="UniProtKB-KW"/>
</dbReference>
<dbReference type="GO" id="GO:0006281">
    <property type="term" value="P:DNA repair"/>
    <property type="evidence" value="ECO:0007669"/>
    <property type="project" value="UniProtKB-ARBA"/>
</dbReference>
<reference evidence="4" key="1">
    <citation type="submission" date="2024-04" db="EMBL/GenBank/DDBJ databases">
        <title>Salinicola lusitanus LLJ914,a marine bacterium isolated from the Okinawa Trough.</title>
        <authorList>
            <person name="Li J."/>
        </authorList>
    </citation>
    <scope>NUCLEOTIDE SEQUENCE [LARGE SCALE GENOMIC DNA]</scope>
</reference>
<dbReference type="InterPro" id="IPR051703">
    <property type="entry name" value="NF-kappa-B_Signaling_Reg"/>
</dbReference>
<comment type="caution">
    <text evidence="3">The sequence shown here is derived from an EMBL/GenBank/DDBJ whole genome shotgun (WGS) entry which is preliminary data.</text>
</comment>
<name>A0AAW0PS89_9GOBI</name>
<evidence type="ECO:0000256" key="1">
    <source>
        <dbReference type="PROSITE-ProRule" id="PRU00325"/>
    </source>
</evidence>
<dbReference type="InterPro" id="IPR011335">
    <property type="entry name" value="Restrct_endonuc-II-like"/>
</dbReference>
<dbReference type="Pfam" id="PF09588">
    <property type="entry name" value="YqaJ"/>
    <property type="match status" value="1"/>
</dbReference>
<dbReference type="CDD" id="cd22343">
    <property type="entry name" value="PDDEXK_lambda_exonuclease-like"/>
    <property type="match status" value="1"/>
</dbReference>
<dbReference type="SUPFAM" id="SSF52980">
    <property type="entry name" value="Restriction endonuclease-like"/>
    <property type="match status" value="1"/>
</dbReference>
<dbReference type="PANTHER" id="PTHR46609:SF7">
    <property type="match status" value="1"/>
</dbReference>
<feature type="domain" description="SWIM-type" evidence="2">
    <location>
        <begin position="167"/>
        <end position="204"/>
    </location>
</feature>
<keyword evidence="4" id="KW-1185">Reference proteome</keyword>
<evidence type="ECO:0000259" key="2">
    <source>
        <dbReference type="PROSITE" id="PS50966"/>
    </source>
</evidence>
<organism evidence="3 4">
    <name type="scientific">Mugilogobius chulae</name>
    <name type="common">yellowstripe goby</name>
    <dbReference type="NCBI Taxonomy" id="88201"/>
    <lineage>
        <taxon>Eukaryota</taxon>
        <taxon>Metazoa</taxon>
        <taxon>Chordata</taxon>
        <taxon>Craniata</taxon>
        <taxon>Vertebrata</taxon>
        <taxon>Euteleostomi</taxon>
        <taxon>Actinopterygii</taxon>
        <taxon>Neopterygii</taxon>
        <taxon>Teleostei</taxon>
        <taxon>Neoteleostei</taxon>
        <taxon>Acanthomorphata</taxon>
        <taxon>Gobiaria</taxon>
        <taxon>Gobiiformes</taxon>
        <taxon>Gobioidei</taxon>
        <taxon>Gobiidae</taxon>
        <taxon>Gobionellinae</taxon>
        <taxon>Mugilogobius</taxon>
    </lineage>
</organism>
<sequence>MSVSLSVVDKVFTRPPVRPSPTHSRNLVFDFSGETLAEASGRSETFPFLIWMTADPGSGTKDHVVLFPHDYKLTVKVVEQTRGKQFRDGRVYSLFAGASKFTVNDVRRLVRLFSSTPQSKMDKGFKFYVSSYICNYEVSGKNCLTGEVTVRARCYRSMKKAEAPHQLRVTLRDSSPVVLVESFCTCVAGQAMCNHLVALLYQTAHFSGSGMTAVPPVLSCTDTEQKWHKPRTMGVKPGSVDAMVVKKAKPGSSSTSGIRSTLYQAYSGELPVPSTLNPQAHYNGVDPEDLPLICHMNISADKPLVDSVFGKVQAGSILSYHHPLPSPDGVITHADAPPFPRLPPEDYRLNHTDCHFVPSYQEQLHLTSLKVTWSQSHLIEQSTRGQSETPEWHMLRKERVTASHFREVCHVRGERTAENLAERIIRGQRQTVHMKRGLDMETGALKDYATKKHLNLTKCGLVIHPDAPWLGASPDGLVFDSLERPPFGLVEVKCPNVHSYVDCKYLTMEHGKHKLKESHAYYWQVQGQLLITGLSLNPNSASSFIFLQS</sequence>
<evidence type="ECO:0000313" key="4">
    <source>
        <dbReference type="Proteomes" id="UP001460270"/>
    </source>
</evidence>
<dbReference type="PANTHER" id="PTHR46609">
    <property type="entry name" value="EXONUCLEASE, PHAGE-TYPE/RECB, C-TERMINAL DOMAIN-CONTAINING PROTEIN"/>
    <property type="match status" value="1"/>
</dbReference>
<keyword evidence="1" id="KW-0863">Zinc-finger</keyword>
<dbReference type="InterPro" id="IPR019080">
    <property type="entry name" value="YqaJ_viral_recombinase"/>
</dbReference>
<dbReference type="EMBL" id="JBBPFD010000004">
    <property type="protein sequence ID" value="KAK7930418.1"/>
    <property type="molecule type" value="Genomic_DNA"/>
</dbReference>
<gene>
    <name evidence="3" type="ORF">WMY93_006813</name>
</gene>
<accession>A0AAW0PS89</accession>
<dbReference type="InterPro" id="IPR011604">
    <property type="entry name" value="PDDEXK-like_dom_sf"/>
</dbReference>